<name>A0A815JJS9_ADIRI</name>
<dbReference type="Proteomes" id="UP000663828">
    <property type="component" value="Unassembled WGS sequence"/>
</dbReference>
<evidence type="ECO:0000313" key="7">
    <source>
        <dbReference type="EMBL" id="CAF1379970.1"/>
    </source>
</evidence>
<protein>
    <recommendedName>
        <fullName evidence="9">FZ domain-containing protein</fullName>
    </recommendedName>
</protein>
<dbReference type="SUPFAM" id="SSF63501">
    <property type="entry name" value="Frizzled cysteine-rich domain"/>
    <property type="match status" value="1"/>
</dbReference>
<dbReference type="GO" id="GO:0005886">
    <property type="term" value="C:plasma membrane"/>
    <property type="evidence" value="ECO:0007669"/>
    <property type="project" value="TreeGrafter"/>
</dbReference>
<organism evidence="7 8">
    <name type="scientific">Adineta ricciae</name>
    <name type="common">Rotifer</name>
    <dbReference type="NCBI Taxonomy" id="249248"/>
    <lineage>
        <taxon>Eukaryota</taxon>
        <taxon>Metazoa</taxon>
        <taxon>Spiralia</taxon>
        <taxon>Gnathifera</taxon>
        <taxon>Rotifera</taxon>
        <taxon>Eurotatoria</taxon>
        <taxon>Bdelloidea</taxon>
        <taxon>Adinetida</taxon>
        <taxon>Adinetidae</taxon>
        <taxon>Adineta</taxon>
    </lineage>
</organism>
<proteinExistence type="inferred from homology"/>
<comment type="subcellular location">
    <subcellularLocation>
        <location evidence="1">Membrane</location>
        <topology evidence="1">Multi-pass membrane protein</topology>
    </subcellularLocation>
</comment>
<evidence type="ECO:0000256" key="3">
    <source>
        <dbReference type="ARBA" id="ARBA00022989"/>
    </source>
</evidence>
<dbReference type="InterPro" id="IPR036790">
    <property type="entry name" value="Frizzled_dom_sf"/>
</dbReference>
<accession>A0A815JJS9</accession>
<dbReference type="Gene3D" id="1.10.2000.10">
    <property type="entry name" value="Frizzled cysteine-rich domain"/>
    <property type="match status" value="1"/>
</dbReference>
<comment type="similarity">
    <text evidence="6">Belongs to the NALF family.</text>
</comment>
<comment type="caution">
    <text evidence="7">The sequence shown here is derived from an EMBL/GenBank/DDBJ whole genome shotgun (WGS) entry which is preliminary data.</text>
</comment>
<evidence type="ECO:0000313" key="8">
    <source>
        <dbReference type="Proteomes" id="UP000663828"/>
    </source>
</evidence>
<reference evidence="7" key="1">
    <citation type="submission" date="2021-02" db="EMBL/GenBank/DDBJ databases">
        <authorList>
            <person name="Nowell W R."/>
        </authorList>
    </citation>
    <scope>NUCLEOTIDE SEQUENCE</scope>
</reference>
<keyword evidence="4" id="KW-0472">Membrane</keyword>
<dbReference type="PANTHER" id="PTHR15819">
    <property type="entry name" value="TRANSMEMBRANE PROTEIN FAM155"/>
    <property type="match status" value="1"/>
</dbReference>
<keyword evidence="5" id="KW-0325">Glycoprotein</keyword>
<evidence type="ECO:0000256" key="6">
    <source>
        <dbReference type="ARBA" id="ARBA00029445"/>
    </source>
</evidence>
<keyword evidence="8" id="KW-1185">Reference proteome</keyword>
<evidence type="ECO:0008006" key="9">
    <source>
        <dbReference type="Google" id="ProtNLM"/>
    </source>
</evidence>
<keyword evidence="2" id="KW-0812">Transmembrane</keyword>
<dbReference type="InterPro" id="IPR055288">
    <property type="entry name" value="NALCN_aux_factor_1/2"/>
</dbReference>
<dbReference type="AlphaFoldDB" id="A0A815JJS9"/>
<dbReference type="GO" id="GO:0098703">
    <property type="term" value="P:calcium ion import across plasma membrane"/>
    <property type="evidence" value="ECO:0007669"/>
    <property type="project" value="TreeGrafter"/>
</dbReference>
<evidence type="ECO:0000256" key="5">
    <source>
        <dbReference type="ARBA" id="ARBA00023180"/>
    </source>
</evidence>
<evidence type="ECO:0000256" key="1">
    <source>
        <dbReference type="ARBA" id="ARBA00004141"/>
    </source>
</evidence>
<dbReference type="EMBL" id="CAJNOR010003123">
    <property type="protein sequence ID" value="CAF1379970.1"/>
    <property type="molecule type" value="Genomic_DNA"/>
</dbReference>
<gene>
    <name evidence="7" type="ORF">XAT740_LOCUS33020</name>
</gene>
<sequence>MSVLLVTDDVDDDIRTRSLPNQQEYFYKQLKELEYDLSFSSKTSFSFLESSSSAIVKSNKYYRQHRRRHRVRPQQCMVQHLLTYMVTLLLLTNHLHWSVIFLSISSIKIMSTHASTTLMPSSASQTTLKRPVSVPSTSKILSRPDEPQCLPIDDSLISRLCSRTCRTRRLPTEIFDNMDRPFFQSNYLPFCSNLIDQKIVSEDFFNTTTESECREKLTQLLKSDEEARTATESFAVYMQAIDSASDENRYSIIPADCQKAYRIWACSVRIPYFHRNRRIPPCQTICDEVERVCPTFRPSDREPLFAGQPLFFCDGGIVRNSDYGYRPHCFDSCHVQNGSLQRPSVPTLSSISRNSSIPSSPVSQLLEHHVTTPPCFEIQPLPPSSADSSTSSLIFITESMSPNRSNTSLSASARTIISPSWSSVVLTLFVAFLQKLS</sequence>
<dbReference type="GO" id="GO:0015275">
    <property type="term" value="F:stretch-activated, monoatomic cation-selective, calcium channel activity"/>
    <property type="evidence" value="ECO:0007669"/>
    <property type="project" value="TreeGrafter"/>
</dbReference>
<evidence type="ECO:0000256" key="2">
    <source>
        <dbReference type="ARBA" id="ARBA00022692"/>
    </source>
</evidence>
<keyword evidence="3" id="KW-1133">Transmembrane helix</keyword>
<evidence type="ECO:0000256" key="4">
    <source>
        <dbReference type="ARBA" id="ARBA00023136"/>
    </source>
</evidence>
<dbReference type="PANTHER" id="PTHR15819:SF11">
    <property type="entry name" value="MID1, ISOFORM A"/>
    <property type="match status" value="1"/>
</dbReference>